<reference evidence="3 4" key="1">
    <citation type="submission" date="2020-05" db="EMBL/GenBank/DDBJ databases">
        <title>Genome sequence of Kribbella sandramycini ATCC 39419.</title>
        <authorList>
            <person name="Maclea K.S."/>
            <person name="Fair J.L."/>
        </authorList>
    </citation>
    <scope>NUCLEOTIDE SEQUENCE [LARGE SCALE GENOMIC DNA]</scope>
    <source>
        <strain evidence="3 4">ATCC 39419</strain>
    </source>
</reference>
<organism evidence="3 4">
    <name type="scientific">Kribbella sandramycini</name>
    <dbReference type="NCBI Taxonomy" id="60450"/>
    <lineage>
        <taxon>Bacteria</taxon>
        <taxon>Bacillati</taxon>
        <taxon>Actinomycetota</taxon>
        <taxon>Actinomycetes</taxon>
        <taxon>Propionibacteriales</taxon>
        <taxon>Kribbellaceae</taxon>
        <taxon>Kribbella</taxon>
    </lineage>
</organism>
<sequence>MNTPYPTETLDHNDDDGTMPENVATLSEAVVGHRIVNVEKDTRVRQNPDPDKFYWNGNTGTVITLDNGVRVGLIGTGDCCAYTELETFLLHADKIDHIITGIGTTDGYTKWHIFADMGDVLELTVGWSCGNPFYYGYGFEIVVEDAS</sequence>
<dbReference type="Pfam" id="PF24240">
    <property type="entry name" value="DUF7448"/>
    <property type="match status" value="1"/>
</dbReference>
<dbReference type="EMBL" id="JACHKF010000001">
    <property type="protein sequence ID" value="MBB6564430.1"/>
    <property type="molecule type" value="Genomic_DNA"/>
</dbReference>
<evidence type="ECO:0000313" key="5">
    <source>
        <dbReference type="Proteomes" id="UP000553957"/>
    </source>
</evidence>
<evidence type="ECO:0000313" key="3">
    <source>
        <dbReference type="EMBL" id="NOL45888.1"/>
    </source>
</evidence>
<gene>
    <name evidence="2" type="ORF">HNR71_000067</name>
    <name evidence="3" type="ORF">HPO96_37150</name>
</gene>
<dbReference type="Proteomes" id="UP000553957">
    <property type="component" value="Unassembled WGS sequence"/>
</dbReference>
<feature type="domain" description="DUF7448" evidence="1">
    <location>
        <begin position="28"/>
        <end position="140"/>
    </location>
</feature>
<dbReference type="InterPro" id="IPR055871">
    <property type="entry name" value="DUF7448"/>
</dbReference>
<evidence type="ECO:0000259" key="1">
    <source>
        <dbReference type="Pfam" id="PF24240"/>
    </source>
</evidence>
<dbReference type="EMBL" id="JABJRC010000018">
    <property type="protein sequence ID" value="NOL45888.1"/>
    <property type="molecule type" value="Genomic_DNA"/>
</dbReference>
<dbReference type="Proteomes" id="UP000534306">
    <property type="component" value="Unassembled WGS sequence"/>
</dbReference>
<dbReference type="RefSeq" id="WP_171679185.1">
    <property type="nucleotide sequence ID" value="NZ_BAAAGT010000022.1"/>
</dbReference>
<evidence type="ECO:0000313" key="4">
    <source>
        <dbReference type="Proteomes" id="UP000534306"/>
    </source>
</evidence>
<evidence type="ECO:0000313" key="2">
    <source>
        <dbReference type="EMBL" id="MBB6564430.1"/>
    </source>
</evidence>
<proteinExistence type="predicted"/>
<keyword evidence="4" id="KW-1185">Reference proteome</keyword>
<dbReference type="AlphaFoldDB" id="A0A7Y4P491"/>
<reference evidence="2 5" key="2">
    <citation type="submission" date="2020-08" db="EMBL/GenBank/DDBJ databases">
        <title>Sequencing the genomes of 1000 actinobacteria strains.</title>
        <authorList>
            <person name="Klenk H.-P."/>
        </authorList>
    </citation>
    <scope>NUCLEOTIDE SEQUENCE [LARGE SCALE GENOMIC DNA]</scope>
    <source>
        <strain evidence="2 5">DSM 15626</strain>
    </source>
</reference>
<accession>A0A7Y4P491</accession>
<protein>
    <recommendedName>
        <fullName evidence="1">DUF7448 domain-containing protein</fullName>
    </recommendedName>
</protein>
<name>A0A7Y4P491_9ACTN</name>
<comment type="caution">
    <text evidence="3">The sequence shown here is derived from an EMBL/GenBank/DDBJ whole genome shotgun (WGS) entry which is preliminary data.</text>
</comment>